<dbReference type="SUPFAM" id="SSF51430">
    <property type="entry name" value="NAD(P)-linked oxidoreductase"/>
    <property type="match status" value="1"/>
</dbReference>
<comment type="caution">
    <text evidence="3">The sequence shown here is derived from an EMBL/GenBank/DDBJ whole genome shotgun (WGS) entry which is preliminary data.</text>
</comment>
<feature type="domain" description="NADP-dependent oxidoreductase" evidence="2">
    <location>
        <begin position="11"/>
        <end position="51"/>
    </location>
</feature>
<sequence length="109" mass="12932">MDRSVSWPWPVLADSSPKRIREEVEGSLRRLHTDHIDLYWQHRIDPNVEPENSSRRKPSVCRWSRPGTIWLNHRFYGLPCFLSLILVYQSVICVWTGKNICRNFVSEPI</sequence>
<evidence type="ECO:0000313" key="3">
    <source>
        <dbReference type="EMBL" id="MBD8000997.1"/>
    </source>
</evidence>
<organism evidence="3 4">
    <name type="scientific">Phocaeicola faecium</name>
    <dbReference type="NCBI Taxonomy" id="2762213"/>
    <lineage>
        <taxon>Bacteria</taxon>
        <taxon>Pseudomonadati</taxon>
        <taxon>Bacteroidota</taxon>
        <taxon>Bacteroidia</taxon>
        <taxon>Bacteroidales</taxon>
        <taxon>Bacteroidaceae</taxon>
        <taxon>Phocaeicola</taxon>
    </lineage>
</organism>
<dbReference type="InterPro" id="IPR036812">
    <property type="entry name" value="NAD(P)_OxRdtase_dom_sf"/>
</dbReference>
<keyword evidence="1" id="KW-0812">Transmembrane</keyword>
<gene>
    <name evidence="3" type="ORF">H9626_02015</name>
</gene>
<keyword evidence="1" id="KW-0472">Membrane</keyword>
<accession>A0ABR8V8I7</accession>
<reference evidence="3 4" key="1">
    <citation type="submission" date="2020-08" db="EMBL/GenBank/DDBJ databases">
        <title>A Genomic Blueprint of the Chicken Gut Microbiome.</title>
        <authorList>
            <person name="Gilroy R."/>
            <person name="Ravi A."/>
            <person name="Getino M."/>
            <person name="Pursley I."/>
            <person name="Horton D.L."/>
            <person name="Alikhan N.-F."/>
            <person name="Baker D."/>
            <person name="Gharbi K."/>
            <person name="Hall N."/>
            <person name="Watson M."/>
            <person name="Adriaenssens E.M."/>
            <person name="Foster-Nyarko E."/>
            <person name="Jarju S."/>
            <person name="Secka A."/>
            <person name="Antonio M."/>
            <person name="Oren A."/>
            <person name="Chaudhuri R."/>
            <person name="La Ragione R.M."/>
            <person name="Hildebrand F."/>
            <person name="Pallen M.J."/>
        </authorList>
    </citation>
    <scope>NUCLEOTIDE SEQUENCE [LARGE SCALE GENOMIC DNA]</scope>
    <source>
        <strain evidence="3 4">Sa1YUN3</strain>
    </source>
</reference>
<keyword evidence="4" id="KW-1185">Reference proteome</keyword>
<dbReference type="InterPro" id="IPR023210">
    <property type="entry name" value="NADP_OxRdtase_dom"/>
</dbReference>
<dbReference type="Pfam" id="PF00248">
    <property type="entry name" value="Aldo_ket_red"/>
    <property type="match status" value="1"/>
</dbReference>
<evidence type="ECO:0000313" key="4">
    <source>
        <dbReference type="Proteomes" id="UP000616346"/>
    </source>
</evidence>
<evidence type="ECO:0000259" key="2">
    <source>
        <dbReference type="Pfam" id="PF00248"/>
    </source>
</evidence>
<feature type="transmembrane region" description="Helical" evidence="1">
    <location>
        <begin position="75"/>
        <end position="95"/>
    </location>
</feature>
<protein>
    <submittedName>
        <fullName evidence="3">Aldo/keto reductase</fullName>
    </submittedName>
</protein>
<keyword evidence="1" id="KW-1133">Transmembrane helix</keyword>
<name>A0ABR8V8I7_9BACT</name>
<dbReference type="Gene3D" id="3.20.20.100">
    <property type="entry name" value="NADP-dependent oxidoreductase domain"/>
    <property type="match status" value="1"/>
</dbReference>
<dbReference type="EMBL" id="JACSPQ010000001">
    <property type="protein sequence ID" value="MBD8000997.1"/>
    <property type="molecule type" value="Genomic_DNA"/>
</dbReference>
<evidence type="ECO:0000256" key="1">
    <source>
        <dbReference type="SAM" id="Phobius"/>
    </source>
</evidence>
<proteinExistence type="predicted"/>
<dbReference type="Proteomes" id="UP000616346">
    <property type="component" value="Unassembled WGS sequence"/>
</dbReference>